<dbReference type="AlphaFoldDB" id="A0A067P6D1"/>
<dbReference type="Proteomes" id="UP000027265">
    <property type="component" value="Unassembled WGS sequence"/>
</dbReference>
<dbReference type="OrthoDB" id="6718656at2759"/>
<dbReference type="GO" id="GO:0005524">
    <property type="term" value="F:ATP binding"/>
    <property type="evidence" value="ECO:0007669"/>
    <property type="project" value="InterPro"/>
</dbReference>
<organism evidence="2 3">
    <name type="scientific">Jaapia argillacea MUCL 33604</name>
    <dbReference type="NCBI Taxonomy" id="933084"/>
    <lineage>
        <taxon>Eukaryota</taxon>
        <taxon>Fungi</taxon>
        <taxon>Dikarya</taxon>
        <taxon>Basidiomycota</taxon>
        <taxon>Agaricomycotina</taxon>
        <taxon>Agaricomycetes</taxon>
        <taxon>Agaricomycetidae</taxon>
        <taxon>Jaapiales</taxon>
        <taxon>Jaapiaceae</taxon>
        <taxon>Jaapia</taxon>
    </lineage>
</organism>
<name>A0A067P6D1_9AGAM</name>
<dbReference type="InterPro" id="IPR008271">
    <property type="entry name" value="Ser/Thr_kinase_AS"/>
</dbReference>
<dbReference type="PROSITE" id="PS00108">
    <property type="entry name" value="PROTEIN_KINASE_ST"/>
    <property type="match status" value="1"/>
</dbReference>
<dbReference type="SMART" id="SM00220">
    <property type="entry name" value="S_TKc"/>
    <property type="match status" value="1"/>
</dbReference>
<sequence>MMETLDISPHLPEFILRFWLSDPQDTLDNCRLHIYDTSQGVLAEARRIPQRKRGIFHIYDNGVLDHHCRSALSRAEDAFWSLEQEVEGILDQLISVVGGVETRTRLPISDDDLHSLRKYFIFLRYRNSDKYAETFHKLGQKTRAWSGHWVEYRPFQRVRRRAILGSFEAFLRHKPGYVPMKEGLYQDVYDSCWSLYHAEICFGKSSDGHQYLLPDKGLGVLGEELDHNSQGICHLFFPLKSTVTLYLLTNAEEDQDNVLKPRSSLVDCDIESRLDVHLRNAAILESSPRRVYFSSLRSAIEAASLLGSDHSAARSWDCNLFKTQCRTKMIQESLKKTLIVRESIKVTDLTDDIVYDGDSPFAFGSFADIWKGEWIDRVRHQTRPVALKVLRQIMVKGIKEKLLTRLKDEILAWHRLRHPNILQFYGVVQKSNTIAMVSPWCNNGTVIDYLKDVCPDADRMKLVVEIASGVQYLHSFKPIVVHGDLKGCNILIDNDGKALITDFGLSKVMEDFCESHHIATSFFGGSTRWMAPEIVLALIEDEDVPPPITTHSDVYAFGSVCLEIATDQVPYPNRTKDHAIIFDIMRGVKPARGAHCLIRDIAAEAFWNMLEMCWNSTPTLRPPMSEVTAFFLELRKKGSG</sequence>
<evidence type="ECO:0000259" key="1">
    <source>
        <dbReference type="PROSITE" id="PS50011"/>
    </source>
</evidence>
<dbReference type="PANTHER" id="PTHR44329">
    <property type="entry name" value="SERINE/THREONINE-PROTEIN KINASE TNNI3K-RELATED"/>
    <property type="match status" value="1"/>
</dbReference>
<reference evidence="3" key="1">
    <citation type="journal article" date="2014" name="Proc. Natl. Acad. Sci. U.S.A.">
        <title>Extensive sampling of basidiomycete genomes demonstrates inadequacy of the white-rot/brown-rot paradigm for wood decay fungi.</title>
        <authorList>
            <person name="Riley R."/>
            <person name="Salamov A.A."/>
            <person name="Brown D.W."/>
            <person name="Nagy L.G."/>
            <person name="Floudas D."/>
            <person name="Held B.W."/>
            <person name="Levasseur A."/>
            <person name="Lombard V."/>
            <person name="Morin E."/>
            <person name="Otillar R."/>
            <person name="Lindquist E.A."/>
            <person name="Sun H."/>
            <person name="LaButti K.M."/>
            <person name="Schmutz J."/>
            <person name="Jabbour D."/>
            <person name="Luo H."/>
            <person name="Baker S.E."/>
            <person name="Pisabarro A.G."/>
            <person name="Walton J.D."/>
            <person name="Blanchette R.A."/>
            <person name="Henrissat B."/>
            <person name="Martin F."/>
            <person name="Cullen D."/>
            <person name="Hibbett D.S."/>
            <person name="Grigoriev I.V."/>
        </authorList>
    </citation>
    <scope>NUCLEOTIDE SEQUENCE [LARGE SCALE GENOMIC DNA]</scope>
    <source>
        <strain evidence="3">MUCL 33604</strain>
    </source>
</reference>
<dbReference type="Pfam" id="PF07714">
    <property type="entry name" value="PK_Tyr_Ser-Thr"/>
    <property type="match status" value="1"/>
</dbReference>
<dbReference type="InterPro" id="IPR001245">
    <property type="entry name" value="Ser-Thr/Tyr_kinase_cat_dom"/>
</dbReference>
<dbReference type="HOGENOM" id="CLU_026937_0_0_1"/>
<dbReference type="InterPro" id="IPR000719">
    <property type="entry name" value="Prot_kinase_dom"/>
</dbReference>
<evidence type="ECO:0000313" key="2">
    <source>
        <dbReference type="EMBL" id="KDQ49385.1"/>
    </source>
</evidence>
<accession>A0A067P6D1</accession>
<dbReference type="Gene3D" id="1.10.510.10">
    <property type="entry name" value="Transferase(Phosphotransferase) domain 1"/>
    <property type="match status" value="1"/>
</dbReference>
<dbReference type="InterPro" id="IPR011009">
    <property type="entry name" value="Kinase-like_dom_sf"/>
</dbReference>
<gene>
    <name evidence="2" type="ORF">JAAARDRAFT_42951</name>
</gene>
<dbReference type="GO" id="GO:0004674">
    <property type="term" value="F:protein serine/threonine kinase activity"/>
    <property type="evidence" value="ECO:0007669"/>
    <property type="project" value="TreeGrafter"/>
</dbReference>
<dbReference type="STRING" id="933084.A0A067P6D1"/>
<keyword evidence="3" id="KW-1185">Reference proteome</keyword>
<proteinExistence type="predicted"/>
<dbReference type="EMBL" id="KL197787">
    <property type="protein sequence ID" value="KDQ49385.1"/>
    <property type="molecule type" value="Genomic_DNA"/>
</dbReference>
<protein>
    <recommendedName>
        <fullName evidence="1">Protein kinase domain-containing protein</fullName>
    </recommendedName>
</protein>
<evidence type="ECO:0000313" key="3">
    <source>
        <dbReference type="Proteomes" id="UP000027265"/>
    </source>
</evidence>
<dbReference type="InParanoid" id="A0A067P6D1"/>
<dbReference type="SUPFAM" id="SSF56112">
    <property type="entry name" value="Protein kinase-like (PK-like)"/>
    <property type="match status" value="1"/>
</dbReference>
<feature type="domain" description="Protein kinase" evidence="1">
    <location>
        <begin position="355"/>
        <end position="631"/>
    </location>
</feature>
<dbReference type="InterPro" id="IPR051681">
    <property type="entry name" value="Ser/Thr_Kinases-Pseudokinases"/>
</dbReference>
<dbReference type="PROSITE" id="PS50011">
    <property type="entry name" value="PROTEIN_KINASE_DOM"/>
    <property type="match status" value="1"/>
</dbReference>